<feature type="compositionally biased region" description="Basic and acidic residues" evidence="5">
    <location>
        <begin position="371"/>
        <end position="392"/>
    </location>
</feature>
<organism evidence="7 8">
    <name type="scientific">Holothuria leucospilota</name>
    <name type="common">Black long sea cucumber</name>
    <name type="synonym">Mertensiothuria leucospilota</name>
    <dbReference type="NCBI Taxonomy" id="206669"/>
    <lineage>
        <taxon>Eukaryota</taxon>
        <taxon>Metazoa</taxon>
        <taxon>Echinodermata</taxon>
        <taxon>Eleutherozoa</taxon>
        <taxon>Echinozoa</taxon>
        <taxon>Holothuroidea</taxon>
        <taxon>Aspidochirotacea</taxon>
        <taxon>Aspidochirotida</taxon>
        <taxon>Holothuriidae</taxon>
        <taxon>Holothuria</taxon>
    </lineage>
</organism>
<dbReference type="GO" id="GO:0016020">
    <property type="term" value="C:membrane"/>
    <property type="evidence" value="ECO:0007669"/>
    <property type="project" value="TreeGrafter"/>
</dbReference>
<dbReference type="InterPro" id="IPR045217">
    <property type="entry name" value="PNPLA8-like"/>
</dbReference>
<feature type="active site" description="Nucleophile" evidence="4">
    <location>
        <position position="541"/>
    </location>
</feature>
<feature type="compositionally biased region" description="Polar residues" evidence="5">
    <location>
        <begin position="269"/>
        <end position="287"/>
    </location>
</feature>
<keyword evidence="1 4" id="KW-0378">Hydrolase</keyword>
<comment type="caution">
    <text evidence="7">The sequence shown here is derived from an EMBL/GenBank/DDBJ whole genome shotgun (WGS) entry which is preliminary data.</text>
</comment>
<proteinExistence type="predicted"/>
<evidence type="ECO:0000256" key="3">
    <source>
        <dbReference type="ARBA" id="ARBA00023098"/>
    </source>
</evidence>
<dbReference type="PANTHER" id="PTHR24185:SF1">
    <property type="entry name" value="CALCIUM-INDEPENDENT PHOSPHOLIPASE A2-GAMMA"/>
    <property type="match status" value="1"/>
</dbReference>
<feature type="region of interest" description="Disordered" evidence="5">
    <location>
        <begin position="170"/>
        <end position="189"/>
    </location>
</feature>
<dbReference type="InterPro" id="IPR016035">
    <property type="entry name" value="Acyl_Trfase/lysoPLipase"/>
</dbReference>
<dbReference type="GO" id="GO:0047499">
    <property type="term" value="F:calcium-independent phospholipase A2 activity"/>
    <property type="evidence" value="ECO:0007669"/>
    <property type="project" value="TreeGrafter"/>
</dbReference>
<keyword evidence="8" id="KW-1185">Reference proteome</keyword>
<reference evidence="7" key="1">
    <citation type="submission" date="2021-10" db="EMBL/GenBank/DDBJ databases">
        <title>Tropical sea cucumber genome reveals ecological adaptation and Cuvierian tubules defense mechanism.</title>
        <authorList>
            <person name="Chen T."/>
        </authorList>
    </citation>
    <scope>NUCLEOTIDE SEQUENCE</scope>
    <source>
        <strain evidence="7">Nanhai2018</strain>
        <tissue evidence="7">Muscle</tissue>
    </source>
</reference>
<feature type="region of interest" description="Disordered" evidence="5">
    <location>
        <begin position="249"/>
        <end position="287"/>
    </location>
</feature>
<dbReference type="Pfam" id="PF01734">
    <property type="entry name" value="Patatin"/>
    <property type="match status" value="1"/>
</dbReference>
<dbReference type="PANTHER" id="PTHR24185">
    <property type="entry name" value="CALCIUM-INDEPENDENT PHOSPHOLIPASE A2-GAMMA"/>
    <property type="match status" value="1"/>
</dbReference>
<dbReference type="Proteomes" id="UP001152320">
    <property type="component" value="Chromosome 2"/>
</dbReference>
<protein>
    <submittedName>
        <fullName evidence="7">Calcium-independent phospholipase A2-gamma</fullName>
    </submittedName>
</protein>
<accession>A0A9Q1HJ17</accession>
<evidence type="ECO:0000313" key="8">
    <source>
        <dbReference type="Proteomes" id="UP001152320"/>
    </source>
</evidence>
<evidence type="ECO:0000259" key="6">
    <source>
        <dbReference type="PROSITE" id="PS51635"/>
    </source>
</evidence>
<feature type="short sequence motif" description="GXSXG" evidence="4">
    <location>
        <begin position="539"/>
        <end position="543"/>
    </location>
</feature>
<keyword evidence="3 4" id="KW-0443">Lipid metabolism</keyword>
<feature type="active site" description="Proton acceptor" evidence="4">
    <location>
        <position position="685"/>
    </location>
</feature>
<dbReference type="PROSITE" id="PS51635">
    <property type="entry name" value="PNPLA"/>
    <property type="match status" value="1"/>
</dbReference>
<keyword evidence="2 4" id="KW-0442">Lipid degradation</keyword>
<evidence type="ECO:0000256" key="4">
    <source>
        <dbReference type="PROSITE-ProRule" id="PRU01161"/>
    </source>
</evidence>
<evidence type="ECO:0000256" key="1">
    <source>
        <dbReference type="ARBA" id="ARBA00022801"/>
    </source>
</evidence>
<evidence type="ECO:0000256" key="5">
    <source>
        <dbReference type="SAM" id="MobiDB-lite"/>
    </source>
</evidence>
<evidence type="ECO:0000313" key="7">
    <source>
        <dbReference type="EMBL" id="KAJ8046693.1"/>
    </source>
</evidence>
<gene>
    <name evidence="7" type="ORF">HOLleu_05457</name>
</gene>
<feature type="compositionally biased region" description="Basic and acidic residues" evidence="5">
    <location>
        <begin position="249"/>
        <end position="268"/>
    </location>
</feature>
<evidence type="ECO:0000256" key="2">
    <source>
        <dbReference type="ARBA" id="ARBA00022963"/>
    </source>
</evidence>
<feature type="short sequence motif" description="GXGXXG" evidence="4">
    <location>
        <begin position="507"/>
        <end position="512"/>
    </location>
</feature>
<feature type="domain" description="PNPLA" evidence="6">
    <location>
        <begin position="503"/>
        <end position="698"/>
    </location>
</feature>
<dbReference type="GO" id="GO:0019369">
    <property type="term" value="P:arachidonate metabolic process"/>
    <property type="evidence" value="ECO:0007669"/>
    <property type="project" value="TreeGrafter"/>
</dbReference>
<dbReference type="CDD" id="cd07211">
    <property type="entry name" value="Pat_PNPLA8"/>
    <property type="match status" value="1"/>
</dbReference>
<dbReference type="EMBL" id="JAIZAY010000002">
    <property type="protein sequence ID" value="KAJ8046693.1"/>
    <property type="molecule type" value="Genomic_DNA"/>
</dbReference>
<sequence length="842" mass="95615">MCDYHQILPCQDTIIPEPYLLLYISQWKWKTWQGRRRQGSKVVKVAGYKTKHQGYIISGLPTAFTCQRFRQDEVQEEFKDLPQNTVLSEIQETPMSNQDTTEVQKCETLQTEIDDAAEISESQGNGETLSEQSYFGATSRFAYGIFDRDIMMKRIQENFNSLKSLQGFTSGEGQKEVVSPELSKKSDDRKSLMHFSEEFETGSQGSVYGDVIIQFKQRPDKKVEEGKVPDDPSVASIFRESLYDWNEERRKNATKGREVDVKNADTRGDISQQVASSFQEEGSSKSDFSSIMDQISRLRSLQLPTMADSVQRFNQKFVREQMSPKENGKEKVSLVDLQSEDDVGGVYFDTNSPLIDMTQVIGEMQVSGTSEKAKSSLKREEKTKLQEGRGPVSEEKLLEEEFQPSRKVQVRVSQSSIRARTKSLAVAVSKPSSTVSKLMQLRRLCKHLSEYPETRDIAVKENLIPILLRRRKDSDEVTCSEIRRALSLMGYADPVIGKGIRILSVDGGGSRGVVPIEILRKLEDSCEQRIGDMFDFVIGVSSGAVLAFLLSIAKVPLDECEHLYKELSKTVFGRNRFLGTSNLFLNHAFYDTEVWMKILSQLVFWPFSFFSSDIEPYILQVASVATLMNVGTLRDFLFRNYNLPPGSVSFYQGSSKYRLWEALRASSAAPGYFEEFKLDDYVFQDGGVLTNNPCALAVHECRLLWPDTPIQCVVSVGTGRYDPMDQEFPAELSSLKTKLIKVLCSATDTEAVHTILQDLLPAGKYFRFNPILSEEFLLDENRPEKLEKMQSEAREYLARNELKLTQATGVLTREKSLLDKAGDWIALQKKMRIPRKRKNDVQ</sequence>
<dbReference type="OrthoDB" id="630895at2759"/>
<dbReference type="SUPFAM" id="SSF52151">
    <property type="entry name" value="FabD/lysophospholipase-like"/>
    <property type="match status" value="1"/>
</dbReference>
<feature type="short sequence motif" description="DGA/G" evidence="4">
    <location>
        <begin position="685"/>
        <end position="687"/>
    </location>
</feature>
<feature type="region of interest" description="Disordered" evidence="5">
    <location>
        <begin position="366"/>
        <end position="392"/>
    </location>
</feature>
<dbReference type="GO" id="GO:0016042">
    <property type="term" value="P:lipid catabolic process"/>
    <property type="evidence" value="ECO:0007669"/>
    <property type="project" value="UniProtKB-UniRule"/>
</dbReference>
<name>A0A9Q1HJ17_HOLLE</name>
<dbReference type="AlphaFoldDB" id="A0A9Q1HJ17"/>
<dbReference type="InterPro" id="IPR002641">
    <property type="entry name" value="PNPLA_dom"/>
</dbReference>
<dbReference type="Gene3D" id="3.40.1090.10">
    <property type="entry name" value="Cytosolic phospholipase A2 catalytic domain"/>
    <property type="match status" value="1"/>
</dbReference>